<dbReference type="CDD" id="cd13944">
    <property type="entry name" value="lytB_ispH"/>
    <property type="match status" value="1"/>
</dbReference>
<evidence type="ECO:0000256" key="5">
    <source>
        <dbReference type="HAMAP-Rule" id="MF_00191"/>
    </source>
</evidence>
<dbReference type="GO" id="GO:0019288">
    <property type="term" value="P:isopentenyl diphosphate biosynthetic process, methylerythritol 4-phosphate pathway"/>
    <property type="evidence" value="ECO:0007669"/>
    <property type="project" value="UniProtKB-UniRule"/>
</dbReference>
<dbReference type="HAMAP" id="MF_00191">
    <property type="entry name" value="IspH"/>
    <property type="match status" value="1"/>
</dbReference>
<dbReference type="PANTHER" id="PTHR30426">
    <property type="entry name" value="4-HYDROXY-3-METHYLBUT-2-ENYL DIPHOSPHATE REDUCTASE"/>
    <property type="match status" value="1"/>
</dbReference>
<accession>A0A1S6YGH6</accession>
<dbReference type="GO" id="GO:0016114">
    <property type="term" value="P:terpenoid biosynthetic process"/>
    <property type="evidence" value="ECO:0007669"/>
    <property type="project" value="UniProtKB-UniRule"/>
</dbReference>
<evidence type="ECO:0000256" key="1">
    <source>
        <dbReference type="ARBA" id="ARBA00022485"/>
    </source>
</evidence>
<dbReference type="RefSeq" id="WP_010881994.1">
    <property type="nucleotide sequence ID" value="NZ_CP032303.1"/>
</dbReference>
<feature type="binding site" evidence="5">
    <location>
        <position position="48"/>
    </location>
    <ligand>
        <name>isopentenyl diphosphate</name>
        <dbReference type="ChEBI" id="CHEBI:128769"/>
    </ligand>
</feature>
<dbReference type="UniPathway" id="UPA00059">
    <property type="reaction ID" value="UER00105"/>
</dbReference>
<dbReference type="AlphaFoldDB" id="A0A1S6YGH6"/>
<feature type="binding site" evidence="5">
    <location>
        <position position="307"/>
    </location>
    <ligand>
        <name>dimethylallyl diphosphate</name>
        <dbReference type="ChEBI" id="CHEBI:57623"/>
    </ligand>
</feature>
<evidence type="ECO:0000313" key="7">
    <source>
        <dbReference type="EMBL" id="AQX44432.1"/>
    </source>
</evidence>
<feature type="binding site" evidence="5">
    <location>
        <position position="264"/>
    </location>
    <ligand>
        <name>(2E)-4-hydroxy-3-methylbut-2-enyl diphosphate</name>
        <dbReference type="ChEBI" id="CHEBI:128753"/>
    </ligand>
</feature>
<feature type="binding site" evidence="5">
    <location>
        <position position="264"/>
    </location>
    <ligand>
        <name>isopentenyl diphosphate</name>
        <dbReference type="ChEBI" id="CHEBI:128769"/>
    </ligand>
</feature>
<dbReference type="Gene3D" id="3.40.50.11270">
    <property type="match status" value="1"/>
</dbReference>
<dbReference type="PANTHER" id="PTHR30426:SF0">
    <property type="entry name" value="4-HYDROXY-3-METHYLBUT-2-ENYL DIPHOSPHATE REDUCTASE"/>
    <property type="match status" value="1"/>
</dbReference>
<feature type="binding site" evidence="5">
    <location>
        <position position="307"/>
    </location>
    <ligand>
        <name>isopentenyl diphosphate</name>
        <dbReference type="ChEBI" id="CHEBI:128769"/>
    </ligand>
</feature>
<feature type="binding site" evidence="5">
    <location>
        <position position="264"/>
    </location>
    <ligand>
        <name>dimethylallyl diphosphate</name>
        <dbReference type="ChEBI" id="CHEBI:57623"/>
    </ligand>
</feature>
<feature type="active site" description="Proton donor" evidence="5">
    <location>
        <position position="151"/>
    </location>
</feature>
<dbReference type="SMR" id="A0A1S6YGH6"/>
<protein>
    <recommendedName>
        <fullName evidence="5">4-hydroxy-3-methylbut-2-enyl diphosphate reductase</fullName>
        <shortName evidence="5">HMBPP reductase</shortName>
        <ecNumber evidence="5">1.17.7.4</ecNumber>
    </recommendedName>
</protein>
<feature type="binding site" evidence="5">
    <location>
        <position position="48"/>
    </location>
    <ligand>
        <name>dimethylallyl diphosphate</name>
        <dbReference type="ChEBI" id="CHEBI:57623"/>
    </ligand>
</feature>
<feature type="binding site" evidence="5">
    <location>
        <position position="208"/>
    </location>
    <ligand>
        <name>(2E)-4-hydroxy-3-methylbut-2-enyl diphosphate</name>
        <dbReference type="ChEBI" id="CHEBI:128753"/>
    </ligand>
</feature>
<keyword evidence="3 5" id="KW-0408">Iron</keyword>
<evidence type="ECO:0000256" key="2">
    <source>
        <dbReference type="ARBA" id="ARBA00022723"/>
    </source>
</evidence>
<dbReference type="EC" id="1.17.7.4" evidence="5"/>
<evidence type="ECO:0000256" key="4">
    <source>
        <dbReference type="ARBA" id="ARBA00023014"/>
    </source>
</evidence>
<evidence type="ECO:0000256" key="3">
    <source>
        <dbReference type="ARBA" id="ARBA00023004"/>
    </source>
</evidence>
<feature type="binding site" evidence="5">
    <location>
        <position position="99"/>
    </location>
    <ligand>
        <name>isopentenyl diphosphate</name>
        <dbReference type="ChEBI" id="CHEBI:128769"/>
    </ligand>
</feature>
<feature type="binding site" evidence="5">
    <location>
        <position position="266"/>
    </location>
    <ligand>
        <name>isopentenyl diphosphate</name>
        <dbReference type="ChEBI" id="CHEBI:128769"/>
    </ligand>
</feature>
<keyword evidence="2 5" id="KW-0479">Metal-binding</keyword>
<keyword evidence="1 5" id="KW-0004">4Fe-4S</keyword>
<dbReference type="UniPathway" id="UPA00056">
    <property type="reaction ID" value="UER00097"/>
</dbReference>
<comment type="caution">
    <text evidence="5">Lacks conserved residue(s) required for the propagation of feature annotation.</text>
</comment>
<dbReference type="EMBL" id="KY120841">
    <property type="protein sequence ID" value="AQX44432.1"/>
    <property type="molecule type" value="Genomic_DNA"/>
</dbReference>
<feature type="binding site" evidence="5">
    <location>
        <position position="149"/>
    </location>
    <ligand>
        <name>isopentenyl diphosphate</name>
        <dbReference type="ChEBI" id="CHEBI:128769"/>
    </ligand>
</feature>
<keyword evidence="5" id="KW-0414">Isoprene biosynthesis</keyword>
<feature type="binding site" evidence="5">
    <location>
        <position position="19"/>
    </location>
    <ligand>
        <name>[4Fe-4S] cluster</name>
        <dbReference type="ChEBI" id="CHEBI:49883"/>
    </ligand>
</feature>
<dbReference type="Pfam" id="PF02401">
    <property type="entry name" value="LYTB"/>
    <property type="match status" value="1"/>
</dbReference>
<feature type="binding site" evidence="5">
    <location>
        <position position="236"/>
    </location>
    <ligand>
        <name>[4Fe-4S] cluster</name>
        <dbReference type="ChEBI" id="CHEBI:49883"/>
    </ligand>
</feature>
<dbReference type="GO" id="GO:0051745">
    <property type="term" value="F:4-hydroxy-3-methylbut-2-enyl diphosphate reductase activity"/>
    <property type="evidence" value="ECO:0007669"/>
    <property type="project" value="UniProtKB-UniRule"/>
</dbReference>
<comment type="pathway">
    <text evidence="5">Isoprenoid biosynthesis; dimethylallyl diphosphate biosynthesis; dimethylallyl diphosphate from (2E)-4-hydroxy-3-methylbutenyl diphosphate: step 1/1.</text>
</comment>
<feature type="binding site" evidence="5">
    <location>
        <position position="149"/>
    </location>
    <ligand>
        <name>dimethylallyl diphosphate</name>
        <dbReference type="ChEBI" id="CHEBI:57623"/>
    </ligand>
</feature>
<comment type="similarity">
    <text evidence="5">Belongs to the IspH family.</text>
</comment>
<dbReference type="Gene3D" id="3.40.1010.20">
    <property type="entry name" value="4-hydroxy-3-methylbut-2-enyl diphosphate reductase, catalytic domain"/>
    <property type="match status" value="2"/>
</dbReference>
<feature type="binding site" evidence="5">
    <location>
        <position position="266"/>
    </location>
    <ligand>
        <name>(2E)-4-hydroxy-3-methylbut-2-enyl diphosphate</name>
        <dbReference type="ChEBI" id="CHEBI:128753"/>
    </ligand>
</feature>
<feature type="binding site" evidence="5">
    <location>
        <position position="99"/>
    </location>
    <ligand>
        <name>dimethylallyl diphosphate</name>
        <dbReference type="ChEBI" id="CHEBI:57623"/>
    </ligand>
</feature>
<organism evidence="6">
    <name type="scientific">Treponema pallidum subsp. endemicum</name>
    <dbReference type="NCBI Taxonomy" id="53436"/>
    <lineage>
        <taxon>Bacteria</taxon>
        <taxon>Pseudomonadati</taxon>
        <taxon>Spirochaetota</taxon>
        <taxon>Spirochaetia</taxon>
        <taxon>Spirochaetales</taxon>
        <taxon>Treponemataceae</taxon>
        <taxon>Treponema</taxon>
    </lineage>
</organism>
<reference evidence="6" key="1">
    <citation type="journal article" date="2017" name="PLoS Negl. Trop. Dis.">
        <title>Human Treponema pallidum 11q/j isolate belongs to subsp. endemicum but contains two loci with a sequence in TP0548 and TP0488 similar to subsp. pertenue and subsp. pallidum, respectively.</title>
        <authorList>
            <person name="Mikalova L."/>
            <person name="Strouhal M."/>
            <person name="Oppelt J."/>
            <person name="Grange P.A."/>
            <person name="Janier M."/>
            <person name="Benhaddou N."/>
            <person name="Dupin N."/>
            <person name="Smajs D."/>
        </authorList>
    </citation>
    <scope>NUCLEOTIDE SEQUENCE</scope>
    <source>
        <strain evidence="6">11q/j</strain>
        <strain evidence="7">Iraq B</strain>
    </source>
</reference>
<comment type="catalytic activity">
    <reaction evidence="5">
        <text>dimethylallyl diphosphate + 2 oxidized [2Fe-2S]-[ferredoxin] + H2O = (2E)-4-hydroxy-3-methylbut-2-enyl diphosphate + 2 reduced [2Fe-2S]-[ferredoxin] + 2 H(+)</text>
        <dbReference type="Rhea" id="RHEA:24825"/>
        <dbReference type="Rhea" id="RHEA-COMP:10000"/>
        <dbReference type="Rhea" id="RHEA-COMP:10001"/>
        <dbReference type="ChEBI" id="CHEBI:15377"/>
        <dbReference type="ChEBI" id="CHEBI:15378"/>
        <dbReference type="ChEBI" id="CHEBI:33737"/>
        <dbReference type="ChEBI" id="CHEBI:33738"/>
        <dbReference type="ChEBI" id="CHEBI:57623"/>
        <dbReference type="ChEBI" id="CHEBI:128753"/>
        <dbReference type="EC" id="1.17.7.4"/>
    </reaction>
</comment>
<dbReference type="EMBL" id="KY120800">
    <property type="protein sequence ID" value="AQX44386.1"/>
    <property type="molecule type" value="Genomic_DNA"/>
</dbReference>
<proteinExistence type="inferred from homology"/>
<feature type="binding site" evidence="5">
    <location>
        <position position="149"/>
    </location>
    <ligand>
        <name>(2E)-4-hydroxy-3-methylbut-2-enyl diphosphate</name>
        <dbReference type="ChEBI" id="CHEBI:128753"/>
    </ligand>
</feature>
<comment type="catalytic activity">
    <reaction evidence="5">
        <text>isopentenyl diphosphate + 2 oxidized [2Fe-2S]-[ferredoxin] + H2O = (2E)-4-hydroxy-3-methylbut-2-enyl diphosphate + 2 reduced [2Fe-2S]-[ferredoxin] + 2 H(+)</text>
        <dbReference type="Rhea" id="RHEA:24488"/>
        <dbReference type="Rhea" id="RHEA-COMP:10000"/>
        <dbReference type="Rhea" id="RHEA-COMP:10001"/>
        <dbReference type="ChEBI" id="CHEBI:15377"/>
        <dbReference type="ChEBI" id="CHEBI:15378"/>
        <dbReference type="ChEBI" id="CHEBI:33737"/>
        <dbReference type="ChEBI" id="CHEBI:33738"/>
        <dbReference type="ChEBI" id="CHEBI:128753"/>
        <dbReference type="ChEBI" id="CHEBI:128769"/>
        <dbReference type="EC" id="1.17.7.4"/>
    </reaction>
</comment>
<dbReference type="GO" id="GO:0050992">
    <property type="term" value="P:dimethylallyl diphosphate biosynthetic process"/>
    <property type="evidence" value="ECO:0007669"/>
    <property type="project" value="UniProtKB-UniRule"/>
</dbReference>
<dbReference type="NCBIfam" id="TIGR00216">
    <property type="entry name" value="ispH_lytB"/>
    <property type="match status" value="1"/>
</dbReference>
<dbReference type="GO" id="GO:0051539">
    <property type="term" value="F:4 iron, 4 sulfur cluster binding"/>
    <property type="evidence" value="ECO:0007669"/>
    <property type="project" value="UniProtKB-UniRule"/>
</dbReference>
<feature type="binding site" evidence="5">
    <location>
        <position position="121"/>
    </location>
    <ligand>
        <name>[4Fe-4S] cluster</name>
        <dbReference type="ChEBI" id="CHEBI:49883"/>
    </ligand>
</feature>
<gene>
    <name evidence="5 6" type="primary">ispH</name>
    <name evidence="6" type="ORF">TEND11qj_0547</name>
    <name evidence="7" type="ORF">TENDIB_0547</name>
</gene>
<dbReference type="GO" id="GO:0046872">
    <property type="term" value="F:metal ion binding"/>
    <property type="evidence" value="ECO:0007669"/>
    <property type="project" value="UniProtKB-KW"/>
</dbReference>
<evidence type="ECO:0000313" key="6">
    <source>
        <dbReference type="EMBL" id="AQX44386.1"/>
    </source>
</evidence>
<comment type="pathway">
    <text evidence="5">Isoprenoid biosynthesis; isopentenyl diphosphate biosynthesis via DXP pathway; isopentenyl diphosphate from 1-deoxy-D-xylulose 5-phosphate: step 6/6.</text>
</comment>
<sequence length="376" mass="38885">MRKVNCIKVITRAHTLGYCGGVRMAVRMAEHARAHHRGSVYTLGPLVHNPVTLARLRARGIECLDPAHLSFALHAPAAPGAAPHAVEEKTARTVVIRAHGVAPEVYEALERSGAQVVDATCPRVKESQRRAQGFAAQGLHVILAGDRNHGEIVGIEGYVRAGAAQACSHLPGGAPDGMLPQVQCFVVQNAREAAALPCLARAALLAQTTITQGEYDAIAAAARTRVRELTVARTICAATARRQAALRALAPTVEALLVIGGAHSANTQRLLHTARETSLPTWLVERVEDIPPDIYAFSAVGISAGASTPDCVIAAVEQALRTGGAPVASRVSSSALPKVSTCRAVCAAATSSVGSAGASGAVSPGAVRPFAVGSVR</sequence>
<comment type="cofactor">
    <cofactor evidence="5">
        <name>[4Fe-4S] cluster</name>
        <dbReference type="ChEBI" id="CHEBI:49883"/>
    </cofactor>
    <text evidence="5">Binds 1 [4Fe-4S] cluster per subunit.</text>
</comment>
<feature type="binding site" evidence="5">
    <location>
        <position position="48"/>
    </location>
    <ligand>
        <name>(2E)-4-hydroxy-3-methylbut-2-enyl diphosphate</name>
        <dbReference type="ChEBI" id="CHEBI:128753"/>
    </ligand>
</feature>
<feature type="binding site" evidence="5">
    <location>
        <position position="307"/>
    </location>
    <ligand>
        <name>(2E)-4-hydroxy-3-methylbut-2-enyl diphosphate</name>
        <dbReference type="ChEBI" id="CHEBI:128753"/>
    </ligand>
</feature>
<dbReference type="InterPro" id="IPR003451">
    <property type="entry name" value="LytB/IspH"/>
</dbReference>
<keyword evidence="5 6" id="KW-0560">Oxidoreductase</keyword>
<dbReference type="GeneID" id="93876316"/>
<comment type="function">
    <text evidence="5">Catalyzes the conversion of 1-hydroxy-2-methyl-2-(E)-butenyl 4-diphosphate (HMBPP) into a mixture of isopentenyl diphosphate (IPP) and dimethylallyl diphosphate (DMAPP). Acts in the terminal step of the DOXP/MEP pathway for isoprenoid precursor biosynthesis.</text>
</comment>
<feature type="binding site" evidence="5">
    <location>
        <position position="266"/>
    </location>
    <ligand>
        <name>dimethylallyl diphosphate</name>
        <dbReference type="ChEBI" id="CHEBI:57623"/>
    </ligand>
</feature>
<keyword evidence="4 5" id="KW-0411">Iron-sulfur</keyword>
<name>A0A1S6YGH6_TREPL</name>
<feature type="binding site" evidence="5">
    <location>
        <position position="99"/>
    </location>
    <ligand>
        <name>(2E)-4-hydroxy-3-methylbut-2-enyl diphosphate</name>
        <dbReference type="ChEBI" id="CHEBI:128753"/>
    </ligand>
</feature>